<organism evidence="2 3">
    <name type="scientific">Flavobacterium frigidimaris</name>
    <dbReference type="NCBI Taxonomy" id="262320"/>
    <lineage>
        <taxon>Bacteria</taxon>
        <taxon>Pseudomonadati</taxon>
        <taxon>Bacteroidota</taxon>
        <taxon>Flavobacteriia</taxon>
        <taxon>Flavobacteriales</taxon>
        <taxon>Flavobacteriaceae</taxon>
        <taxon>Flavobacterium</taxon>
    </lineage>
</organism>
<proteinExistence type="predicted"/>
<feature type="signal peptide" evidence="1">
    <location>
        <begin position="1"/>
        <end position="21"/>
    </location>
</feature>
<dbReference type="Proteomes" id="UP000198382">
    <property type="component" value="Unassembled WGS sequence"/>
</dbReference>
<protein>
    <recommendedName>
        <fullName evidence="4">Lipocalin-like domain-containing protein</fullName>
    </recommendedName>
</protein>
<feature type="chain" id="PRO_5045933120" description="Lipocalin-like domain-containing protein" evidence="1">
    <location>
        <begin position="22"/>
        <end position="140"/>
    </location>
</feature>
<name>A0ABX4BPX8_FLAFR</name>
<dbReference type="EMBL" id="MUGV01000020">
    <property type="protein sequence ID" value="OXA78559.1"/>
    <property type="molecule type" value="Genomic_DNA"/>
</dbReference>
<keyword evidence="1" id="KW-0732">Signal</keyword>
<dbReference type="RefSeq" id="WP_074661875.1">
    <property type="nucleotide sequence ID" value="NZ_MUGV01000020.1"/>
</dbReference>
<gene>
    <name evidence="2" type="ORF">B0A65_12540</name>
</gene>
<keyword evidence="3" id="KW-1185">Reference proteome</keyword>
<evidence type="ECO:0000313" key="2">
    <source>
        <dbReference type="EMBL" id="OXA78559.1"/>
    </source>
</evidence>
<reference evidence="2 3" key="1">
    <citation type="submission" date="2016-11" db="EMBL/GenBank/DDBJ databases">
        <title>Whole genomes of Flavobacteriaceae.</title>
        <authorList>
            <person name="Stine C."/>
            <person name="Li C."/>
            <person name="Tadesse D."/>
        </authorList>
    </citation>
    <scope>NUCLEOTIDE SEQUENCE [LARGE SCALE GENOMIC DNA]</scope>
    <source>
        <strain evidence="2 3">DSM 15937</strain>
    </source>
</reference>
<evidence type="ECO:0008006" key="4">
    <source>
        <dbReference type="Google" id="ProtNLM"/>
    </source>
</evidence>
<evidence type="ECO:0000256" key="1">
    <source>
        <dbReference type="SAM" id="SignalP"/>
    </source>
</evidence>
<evidence type="ECO:0000313" key="3">
    <source>
        <dbReference type="Proteomes" id="UP000198382"/>
    </source>
</evidence>
<comment type="caution">
    <text evidence="2">The sequence shown here is derived from an EMBL/GenBank/DDBJ whole genome shotgun (WGS) entry which is preliminary data.</text>
</comment>
<accession>A0ABX4BPX8</accession>
<sequence>MKCIKILILFCFLASSKTCFAETKTDTITNWQIYKGSELLFRSNQFDCYKPTGVIKKVDDFKDFRVIFFRDTQSFGKQKIQFFNGKNLVSEYNFENNEELKIPKSDIQKLFSKTETNLTIKYFDEKEPKGILLGFLLLEN</sequence>